<feature type="domain" description="Co-chaperone HscB C-terminal oligomerisation" evidence="3">
    <location>
        <begin position="128"/>
        <end position="199"/>
    </location>
</feature>
<dbReference type="InterPro" id="IPR036869">
    <property type="entry name" value="J_dom_sf"/>
</dbReference>
<dbReference type="SUPFAM" id="SSF47144">
    <property type="entry name" value="HSC20 (HSCB), C-terminal oligomerisation domain"/>
    <property type="match status" value="1"/>
</dbReference>
<dbReference type="GO" id="GO:0044571">
    <property type="term" value="P:[2Fe-2S] cluster assembly"/>
    <property type="evidence" value="ECO:0007669"/>
    <property type="project" value="InterPro"/>
</dbReference>
<dbReference type="InterPro" id="IPR009073">
    <property type="entry name" value="HscB_oligo_C"/>
</dbReference>
<evidence type="ECO:0000256" key="1">
    <source>
        <dbReference type="ARBA" id="ARBA00010476"/>
    </source>
</evidence>
<dbReference type="Proteomes" id="UP001218218">
    <property type="component" value="Unassembled WGS sequence"/>
</dbReference>
<dbReference type="GO" id="GO:0051087">
    <property type="term" value="F:protein-folding chaperone binding"/>
    <property type="evidence" value="ECO:0007669"/>
    <property type="project" value="InterPro"/>
</dbReference>
<dbReference type="EMBL" id="JARIHO010000008">
    <property type="protein sequence ID" value="KAJ7357371.1"/>
    <property type="molecule type" value="Genomic_DNA"/>
</dbReference>
<dbReference type="GO" id="GO:0005739">
    <property type="term" value="C:mitochondrion"/>
    <property type="evidence" value="ECO:0007669"/>
    <property type="project" value="TreeGrafter"/>
</dbReference>
<dbReference type="PANTHER" id="PTHR14021">
    <property type="entry name" value="IRON-SULFUR CLUSTER CO-CHAPERONE PROTEIN HSCB"/>
    <property type="match status" value="1"/>
</dbReference>
<protein>
    <recommendedName>
        <fullName evidence="3">Co-chaperone HscB C-terminal oligomerisation domain-containing protein</fullName>
    </recommendedName>
</protein>
<comment type="caution">
    <text evidence="4">The sequence shown here is derived from an EMBL/GenBank/DDBJ whole genome shotgun (WGS) entry which is preliminary data.</text>
</comment>
<dbReference type="PANTHER" id="PTHR14021:SF15">
    <property type="entry name" value="IRON-SULFUR CLUSTER CO-CHAPERONE PROTEIN HSCB"/>
    <property type="match status" value="1"/>
</dbReference>
<comment type="similarity">
    <text evidence="1">Belongs to the HscB family.</text>
</comment>
<evidence type="ECO:0000256" key="2">
    <source>
        <dbReference type="ARBA" id="ARBA00023186"/>
    </source>
</evidence>
<accession>A0AAD7AG55</accession>
<dbReference type="GO" id="GO:0001671">
    <property type="term" value="F:ATPase activator activity"/>
    <property type="evidence" value="ECO:0007669"/>
    <property type="project" value="InterPro"/>
</dbReference>
<organism evidence="4 5">
    <name type="scientific">Mycena albidolilacea</name>
    <dbReference type="NCBI Taxonomy" id="1033008"/>
    <lineage>
        <taxon>Eukaryota</taxon>
        <taxon>Fungi</taxon>
        <taxon>Dikarya</taxon>
        <taxon>Basidiomycota</taxon>
        <taxon>Agaricomycotina</taxon>
        <taxon>Agaricomycetes</taxon>
        <taxon>Agaricomycetidae</taxon>
        <taxon>Agaricales</taxon>
        <taxon>Marasmiineae</taxon>
        <taxon>Mycenaceae</taxon>
        <taxon>Mycena</taxon>
    </lineage>
</organism>
<dbReference type="AlphaFoldDB" id="A0AAD7AG55"/>
<sequence length="208" mass="23077">MRRFLSTLASRCSSCSQTLPTPLPACSRCGSISPIPPSTSFHDIFALPSRPNPFVVDTALLKRRFREAQAVCHPDSWASKGQHKQDIAQNLSSRVNEAYNSLLHPLSRAEYILEENGSPMSENDKLDDIEFISEIMEARESIDEAHDEEDELRRIIGENTAKIEGTVGVLEQAVGAQEWVGAKEAAVRLRYLEGIGAAAKRKLENLED</sequence>
<gene>
    <name evidence="4" type="ORF">DFH08DRAFT_851776</name>
</gene>
<keyword evidence="2" id="KW-0143">Chaperone</keyword>
<name>A0AAD7AG55_9AGAR</name>
<keyword evidence="5" id="KW-1185">Reference proteome</keyword>
<dbReference type="Pfam" id="PF07743">
    <property type="entry name" value="HSCB_C"/>
    <property type="match status" value="1"/>
</dbReference>
<dbReference type="NCBIfam" id="TIGR00714">
    <property type="entry name" value="hscB"/>
    <property type="match status" value="1"/>
</dbReference>
<dbReference type="SUPFAM" id="SSF46565">
    <property type="entry name" value="Chaperone J-domain"/>
    <property type="match status" value="1"/>
</dbReference>
<dbReference type="GO" id="GO:0051259">
    <property type="term" value="P:protein complex oligomerization"/>
    <property type="evidence" value="ECO:0007669"/>
    <property type="project" value="InterPro"/>
</dbReference>
<proteinExistence type="inferred from homology"/>
<dbReference type="InterPro" id="IPR004640">
    <property type="entry name" value="HscB"/>
</dbReference>
<evidence type="ECO:0000259" key="3">
    <source>
        <dbReference type="Pfam" id="PF07743"/>
    </source>
</evidence>
<evidence type="ECO:0000313" key="5">
    <source>
        <dbReference type="Proteomes" id="UP001218218"/>
    </source>
</evidence>
<reference evidence="4" key="1">
    <citation type="submission" date="2023-03" db="EMBL/GenBank/DDBJ databases">
        <title>Massive genome expansion in bonnet fungi (Mycena s.s.) driven by repeated elements and novel gene families across ecological guilds.</title>
        <authorList>
            <consortium name="Lawrence Berkeley National Laboratory"/>
            <person name="Harder C.B."/>
            <person name="Miyauchi S."/>
            <person name="Viragh M."/>
            <person name="Kuo A."/>
            <person name="Thoen E."/>
            <person name="Andreopoulos B."/>
            <person name="Lu D."/>
            <person name="Skrede I."/>
            <person name="Drula E."/>
            <person name="Henrissat B."/>
            <person name="Morin E."/>
            <person name="Kohler A."/>
            <person name="Barry K."/>
            <person name="LaButti K."/>
            <person name="Morin E."/>
            <person name="Salamov A."/>
            <person name="Lipzen A."/>
            <person name="Mereny Z."/>
            <person name="Hegedus B."/>
            <person name="Baldrian P."/>
            <person name="Stursova M."/>
            <person name="Weitz H."/>
            <person name="Taylor A."/>
            <person name="Grigoriev I.V."/>
            <person name="Nagy L.G."/>
            <person name="Martin F."/>
            <person name="Kauserud H."/>
        </authorList>
    </citation>
    <scope>NUCLEOTIDE SEQUENCE</scope>
    <source>
        <strain evidence="4">CBHHK002</strain>
    </source>
</reference>
<evidence type="ECO:0000313" key="4">
    <source>
        <dbReference type="EMBL" id="KAJ7357371.1"/>
    </source>
</evidence>
<dbReference type="InterPro" id="IPR036386">
    <property type="entry name" value="HscB_C_sf"/>
</dbReference>
<dbReference type="Gene3D" id="1.10.287.110">
    <property type="entry name" value="DnaJ domain"/>
    <property type="match status" value="1"/>
</dbReference>
<dbReference type="Gene3D" id="1.20.1280.20">
    <property type="entry name" value="HscB, C-terminal domain"/>
    <property type="match status" value="1"/>
</dbReference>